<feature type="compositionally biased region" description="Polar residues" evidence="1">
    <location>
        <begin position="55"/>
        <end position="73"/>
    </location>
</feature>
<dbReference type="EMBL" id="OBQJ01000007">
    <property type="protein sequence ID" value="SOC56485.1"/>
    <property type="molecule type" value="Genomic_DNA"/>
</dbReference>
<dbReference type="AlphaFoldDB" id="A0A285VR17"/>
<evidence type="ECO:0000256" key="1">
    <source>
        <dbReference type="SAM" id="MobiDB-lite"/>
    </source>
</evidence>
<accession>A0A285VR17</accession>
<evidence type="ECO:0000313" key="3">
    <source>
        <dbReference type="Proteomes" id="UP000219023"/>
    </source>
</evidence>
<dbReference type="Proteomes" id="UP000219023">
    <property type="component" value="Unassembled WGS sequence"/>
</dbReference>
<reference evidence="2 3" key="1">
    <citation type="submission" date="2017-08" db="EMBL/GenBank/DDBJ databases">
        <authorList>
            <person name="de Groot N.N."/>
        </authorList>
    </citation>
    <scope>NUCLEOTIDE SEQUENCE [LARGE SCALE GENOMIC DNA]</scope>
    <source>
        <strain evidence="2 3">USBA 855</strain>
    </source>
</reference>
<evidence type="ECO:0000313" key="2">
    <source>
        <dbReference type="EMBL" id="SOC56485.1"/>
    </source>
</evidence>
<feature type="compositionally biased region" description="Basic and acidic residues" evidence="1">
    <location>
        <begin position="1"/>
        <end position="13"/>
    </location>
</feature>
<gene>
    <name evidence="2" type="ORF">SAMN05421509_10781</name>
</gene>
<name>A0A285VR17_9GAMM</name>
<organism evidence="2 3">
    <name type="scientific">Chromohalobacter canadensis</name>
    <dbReference type="NCBI Taxonomy" id="141389"/>
    <lineage>
        <taxon>Bacteria</taxon>
        <taxon>Pseudomonadati</taxon>
        <taxon>Pseudomonadota</taxon>
        <taxon>Gammaproteobacteria</taxon>
        <taxon>Oceanospirillales</taxon>
        <taxon>Halomonadaceae</taxon>
        <taxon>Chromohalobacter</taxon>
    </lineage>
</organism>
<proteinExistence type="predicted"/>
<sequence>MIDLMETGRRLWESGDTQRGGNPAQPRPAMDLMELGRQIWEEGAADADNPPTAVRHSSTPAQPSDSGPSANPQYPQPPAPISEIEATITGLADAGRAVDARLAHRLRDVLAPMDRATRADLITAVDDALASTNDLDEASRRAMALLGDATARAPLRGAIGDRVPWITWIAERCPLLTEDRTFICRRMRTLPPKAAERTAKRYVETWRMAADAEPSPVKQENAGRAAANRSLLALIR</sequence>
<dbReference type="RefSeq" id="WP_097023420.1">
    <property type="nucleotide sequence ID" value="NZ_OBQJ01000007.1"/>
</dbReference>
<dbReference type="OrthoDB" id="6167944at2"/>
<protein>
    <submittedName>
        <fullName evidence="2">Uncharacterized protein</fullName>
    </submittedName>
</protein>
<feature type="region of interest" description="Disordered" evidence="1">
    <location>
        <begin position="1"/>
        <end position="80"/>
    </location>
</feature>